<dbReference type="SUPFAM" id="SSF51069">
    <property type="entry name" value="Carbonic anhydrase"/>
    <property type="match status" value="1"/>
</dbReference>
<keyword evidence="2" id="KW-1185">Reference proteome</keyword>
<accession>A0A540NA15</accession>
<dbReference type="Gene3D" id="3.10.200.10">
    <property type="entry name" value="Alpha carbonic anhydrase"/>
    <property type="match status" value="1"/>
</dbReference>
<sequence length="168" mass="18863">MRTHISAEDERNFDYIEGSKKGPAFWGDIKRERAACKNGRLQSPIDLSSLKVITIPSLVGLKTTYKRSNATLKNRGHAIKSLPIIVKLSIKFNNELPGLEWAGYSGSIEINGIEFTSNKVTGTHPPSIPSMEGGMPWSSTWFIKARIRKWKTSCWCPLPDWSPKCLPF</sequence>
<dbReference type="InterPro" id="IPR036398">
    <property type="entry name" value="CA_dom_sf"/>
</dbReference>
<evidence type="ECO:0000313" key="2">
    <source>
        <dbReference type="Proteomes" id="UP000315295"/>
    </source>
</evidence>
<reference evidence="1 2" key="1">
    <citation type="journal article" date="2019" name="G3 (Bethesda)">
        <title>Sequencing of a Wild Apple (Malus baccata) Genome Unravels the Differences Between Cultivated and Wild Apple Species Regarding Disease Resistance and Cold Tolerance.</title>
        <authorList>
            <person name="Chen X."/>
        </authorList>
    </citation>
    <scope>NUCLEOTIDE SEQUENCE [LARGE SCALE GENOMIC DNA]</scope>
    <source>
        <strain evidence="2">cv. Shandingzi</strain>
        <tissue evidence="1">Leaves</tissue>
    </source>
</reference>
<gene>
    <name evidence="1" type="ORF">C1H46_006524</name>
</gene>
<evidence type="ECO:0000313" key="1">
    <source>
        <dbReference type="EMBL" id="TQE07875.1"/>
    </source>
</evidence>
<name>A0A540NA15_MALBA</name>
<protein>
    <submittedName>
        <fullName evidence="1">Uncharacterized protein</fullName>
    </submittedName>
</protein>
<comment type="caution">
    <text evidence="1">The sequence shown here is derived from an EMBL/GenBank/DDBJ whole genome shotgun (WGS) entry which is preliminary data.</text>
</comment>
<proteinExistence type="predicted"/>
<dbReference type="AlphaFoldDB" id="A0A540NA15"/>
<organism evidence="1 2">
    <name type="scientific">Malus baccata</name>
    <name type="common">Siberian crab apple</name>
    <name type="synonym">Pyrus baccata</name>
    <dbReference type="NCBI Taxonomy" id="106549"/>
    <lineage>
        <taxon>Eukaryota</taxon>
        <taxon>Viridiplantae</taxon>
        <taxon>Streptophyta</taxon>
        <taxon>Embryophyta</taxon>
        <taxon>Tracheophyta</taxon>
        <taxon>Spermatophyta</taxon>
        <taxon>Magnoliopsida</taxon>
        <taxon>eudicotyledons</taxon>
        <taxon>Gunneridae</taxon>
        <taxon>Pentapetalae</taxon>
        <taxon>rosids</taxon>
        <taxon>fabids</taxon>
        <taxon>Rosales</taxon>
        <taxon>Rosaceae</taxon>
        <taxon>Amygdaloideae</taxon>
        <taxon>Maleae</taxon>
        <taxon>Malus</taxon>
    </lineage>
</organism>
<dbReference type="EMBL" id="VIEB01000079">
    <property type="protein sequence ID" value="TQE07875.1"/>
    <property type="molecule type" value="Genomic_DNA"/>
</dbReference>
<dbReference type="Proteomes" id="UP000315295">
    <property type="component" value="Unassembled WGS sequence"/>
</dbReference>
<dbReference type="STRING" id="106549.A0A540NA15"/>